<keyword evidence="2" id="KW-0813">Transport</keyword>
<evidence type="ECO:0000256" key="9">
    <source>
        <dbReference type="SAM" id="Phobius"/>
    </source>
</evidence>
<dbReference type="GO" id="GO:0005886">
    <property type="term" value="C:plasma membrane"/>
    <property type="evidence" value="ECO:0007669"/>
    <property type="project" value="UniProtKB-SubCell"/>
</dbReference>
<comment type="similarity">
    <text evidence="8">Belongs to the TRAP transporter small permease family.</text>
</comment>
<evidence type="ECO:0000256" key="3">
    <source>
        <dbReference type="ARBA" id="ARBA00022475"/>
    </source>
</evidence>
<feature type="transmembrane region" description="Helical" evidence="9">
    <location>
        <begin position="50"/>
        <end position="67"/>
    </location>
</feature>
<keyword evidence="5 9" id="KW-0812">Transmembrane</keyword>
<keyword evidence="7 9" id="KW-0472">Membrane</keyword>
<reference evidence="11" key="1">
    <citation type="submission" date="2019-01" db="EMBL/GenBank/DDBJ databases">
        <authorList>
            <consortium name="Genoscope - CEA"/>
            <person name="William W."/>
        </authorList>
    </citation>
    <scope>NUCLEOTIDE SEQUENCE</scope>
    <source>
        <strain evidence="11">CR-1</strain>
    </source>
</reference>
<dbReference type="GO" id="GO:0022857">
    <property type="term" value="F:transmembrane transporter activity"/>
    <property type="evidence" value="ECO:0007669"/>
    <property type="project" value="TreeGrafter"/>
</dbReference>
<comment type="subcellular location">
    <subcellularLocation>
        <location evidence="1">Cell inner membrane</location>
        <topology evidence="1">Multi-pass membrane protein</topology>
    </subcellularLocation>
</comment>
<sequence length="162" mass="17705">MSARTERVFDGLVASLKALGAFSIAAMMLLTCADVIMRAFGRPIEGAVEISGFLATVALACAMPHTHREKGHVGVDMVMRRLPGRIRAAVDVKTGILSAIVFGVISRQSFLYAGDLKRSGEMSMTLEFPSYVFVYFIAFAFAVLTLLIFADIIRSFKKAFEK</sequence>
<keyword evidence="3" id="KW-1003">Cell membrane</keyword>
<accession>A0A484HI63</accession>
<evidence type="ECO:0000313" key="11">
    <source>
        <dbReference type="EMBL" id="VEN72885.1"/>
    </source>
</evidence>
<evidence type="ECO:0000256" key="8">
    <source>
        <dbReference type="ARBA" id="ARBA00038436"/>
    </source>
</evidence>
<protein>
    <recommendedName>
        <fullName evidence="10">Tripartite ATP-independent periplasmic transporters DctQ component domain-containing protein</fullName>
    </recommendedName>
</protein>
<name>A0A484HI63_9BACT</name>
<dbReference type="AlphaFoldDB" id="A0A484HI63"/>
<feature type="transmembrane region" description="Helical" evidence="9">
    <location>
        <begin position="88"/>
        <end position="110"/>
    </location>
</feature>
<evidence type="ECO:0000256" key="4">
    <source>
        <dbReference type="ARBA" id="ARBA00022519"/>
    </source>
</evidence>
<evidence type="ECO:0000256" key="6">
    <source>
        <dbReference type="ARBA" id="ARBA00022989"/>
    </source>
</evidence>
<evidence type="ECO:0000256" key="1">
    <source>
        <dbReference type="ARBA" id="ARBA00004429"/>
    </source>
</evidence>
<dbReference type="PANTHER" id="PTHR35011:SF10">
    <property type="entry name" value="TRAP TRANSPORTER SMALL PERMEASE PROTEIN"/>
    <property type="match status" value="1"/>
</dbReference>
<dbReference type="Pfam" id="PF04290">
    <property type="entry name" value="DctQ"/>
    <property type="match status" value="1"/>
</dbReference>
<feature type="transmembrane region" description="Helical" evidence="9">
    <location>
        <begin position="130"/>
        <end position="153"/>
    </location>
</feature>
<evidence type="ECO:0000259" key="10">
    <source>
        <dbReference type="Pfam" id="PF04290"/>
    </source>
</evidence>
<proteinExistence type="inferred from homology"/>
<evidence type="ECO:0000256" key="7">
    <source>
        <dbReference type="ARBA" id="ARBA00023136"/>
    </source>
</evidence>
<evidence type="ECO:0000256" key="2">
    <source>
        <dbReference type="ARBA" id="ARBA00022448"/>
    </source>
</evidence>
<feature type="domain" description="Tripartite ATP-independent periplasmic transporters DctQ component" evidence="10">
    <location>
        <begin position="27"/>
        <end position="157"/>
    </location>
</feature>
<keyword evidence="4" id="KW-0997">Cell inner membrane</keyword>
<feature type="transmembrane region" description="Helical" evidence="9">
    <location>
        <begin position="12"/>
        <end position="30"/>
    </location>
</feature>
<organism evidence="11">
    <name type="scientific">uncultured Desulfobacteraceae bacterium</name>
    <dbReference type="NCBI Taxonomy" id="218296"/>
    <lineage>
        <taxon>Bacteria</taxon>
        <taxon>Pseudomonadati</taxon>
        <taxon>Thermodesulfobacteriota</taxon>
        <taxon>Desulfobacteria</taxon>
        <taxon>Desulfobacterales</taxon>
        <taxon>Desulfobacteraceae</taxon>
        <taxon>environmental samples</taxon>
    </lineage>
</organism>
<gene>
    <name evidence="11" type="ORF">EPICR_10386</name>
</gene>
<dbReference type="InterPro" id="IPR055348">
    <property type="entry name" value="DctQ"/>
</dbReference>
<dbReference type="PANTHER" id="PTHR35011">
    <property type="entry name" value="2,3-DIKETO-L-GULONATE TRAP TRANSPORTER SMALL PERMEASE PROTEIN YIAM"/>
    <property type="match status" value="1"/>
</dbReference>
<evidence type="ECO:0000256" key="5">
    <source>
        <dbReference type="ARBA" id="ARBA00022692"/>
    </source>
</evidence>
<dbReference type="EMBL" id="CAACVI010000001">
    <property type="protein sequence ID" value="VEN72885.1"/>
    <property type="molecule type" value="Genomic_DNA"/>
</dbReference>
<dbReference type="InterPro" id="IPR007387">
    <property type="entry name" value="TRAP_DctQ"/>
</dbReference>
<keyword evidence="6 9" id="KW-1133">Transmembrane helix</keyword>
<dbReference type="GO" id="GO:0015740">
    <property type="term" value="P:C4-dicarboxylate transport"/>
    <property type="evidence" value="ECO:0007669"/>
    <property type="project" value="TreeGrafter"/>
</dbReference>